<evidence type="ECO:0000256" key="3">
    <source>
        <dbReference type="ARBA" id="ARBA00008184"/>
    </source>
</evidence>
<organism evidence="11 12">
    <name type="scientific">Yoonia phaeophyticola</name>
    <dbReference type="NCBI Taxonomy" id="3137369"/>
    <lineage>
        <taxon>Bacteria</taxon>
        <taxon>Pseudomonadati</taxon>
        <taxon>Pseudomonadota</taxon>
        <taxon>Alphaproteobacteria</taxon>
        <taxon>Rhodobacterales</taxon>
        <taxon>Paracoccaceae</taxon>
        <taxon>Yoonia</taxon>
    </lineage>
</organism>
<dbReference type="PANTHER" id="PTHR11264">
    <property type="entry name" value="URACIL-DNA GLYCOSYLASE"/>
    <property type="match status" value="1"/>
</dbReference>
<keyword evidence="6 9" id="KW-0227">DNA damage</keyword>
<evidence type="ECO:0000256" key="9">
    <source>
        <dbReference type="HAMAP-Rule" id="MF_00148"/>
    </source>
</evidence>
<dbReference type="RefSeq" id="WP_341365865.1">
    <property type="nucleotide sequence ID" value="NZ_CP150951.2"/>
</dbReference>
<proteinExistence type="inferred from homology"/>
<comment type="subcellular location">
    <subcellularLocation>
        <location evidence="9">Cytoplasm</location>
    </subcellularLocation>
</comment>
<feature type="active site" description="Proton acceptor" evidence="9">
    <location>
        <position position="58"/>
    </location>
</feature>
<dbReference type="InterPro" id="IPR002043">
    <property type="entry name" value="UDG_fam1"/>
</dbReference>
<dbReference type="SMART" id="SM00986">
    <property type="entry name" value="UDG"/>
    <property type="match status" value="1"/>
</dbReference>
<evidence type="ECO:0000256" key="6">
    <source>
        <dbReference type="ARBA" id="ARBA00022763"/>
    </source>
</evidence>
<keyword evidence="7 9" id="KW-0378">Hydrolase</keyword>
<evidence type="ECO:0000256" key="7">
    <source>
        <dbReference type="ARBA" id="ARBA00022801"/>
    </source>
</evidence>
<comment type="function">
    <text evidence="2 9">Excises uracil residues from the DNA which can arise as a result of misincorporation of dUMP residues by DNA polymerase or due to deamination of cytosine.</text>
</comment>
<dbReference type="Gene3D" id="3.40.470.10">
    <property type="entry name" value="Uracil-DNA glycosylase-like domain"/>
    <property type="match status" value="1"/>
</dbReference>
<evidence type="ECO:0000313" key="12">
    <source>
        <dbReference type="Proteomes" id="UP001440612"/>
    </source>
</evidence>
<evidence type="ECO:0000256" key="4">
    <source>
        <dbReference type="ARBA" id="ARBA00012030"/>
    </source>
</evidence>
<dbReference type="PANTHER" id="PTHR11264:SF0">
    <property type="entry name" value="URACIL-DNA GLYCOSYLASE"/>
    <property type="match status" value="1"/>
</dbReference>
<evidence type="ECO:0000313" key="11">
    <source>
        <dbReference type="EMBL" id="WZC47745.1"/>
    </source>
</evidence>
<dbReference type="GO" id="GO:0004844">
    <property type="term" value="F:uracil DNA N-glycosylase activity"/>
    <property type="evidence" value="ECO:0007669"/>
    <property type="project" value="UniProtKB-EC"/>
</dbReference>
<evidence type="ECO:0000256" key="2">
    <source>
        <dbReference type="ARBA" id="ARBA00002631"/>
    </source>
</evidence>
<dbReference type="EMBL" id="CP150951">
    <property type="protein sequence ID" value="WZC47745.1"/>
    <property type="molecule type" value="Genomic_DNA"/>
</dbReference>
<dbReference type="NCBIfam" id="NF003592">
    <property type="entry name" value="PRK05254.1-5"/>
    <property type="match status" value="1"/>
</dbReference>
<dbReference type="SMART" id="SM00987">
    <property type="entry name" value="UreE_C"/>
    <property type="match status" value="1"/>
</dbReference>
<accession>A0ABZ2V0T2</accession>
<keyword evidence="9" id="KW-0963">Cytoplasm</keyword>
<evidence type="ECO:0000256" key="1">
    <source>
        <dbReference type="ARBA" id="ARBA00001400"/>
    </source>
</evidence>
<evidence type="ECO:0000256" key="8">
    <source>
        <dbReference type="ARBA" id="ARBA00023204"/>
    </source>
</evidence>
<dbReference type="InterPro" id="IPR036895">
    <property type="entry name" value="Uracil-DNA_glycosylase-like_sf"/>
</dbReference>
<dbReference type="InterPro" id="IPR005122">
    <property type="entry name" value="Uracil-DNA_glycosylase-like"/>
</dbReference>
<dbReference type="CDD" id="cd10027">
    <property type="entry name" value="UDG-F1-like"/>
    <property type="match status" value="1"/>
</dbReference>
<dbReference type="Proteomes" id="UP001440612">
    <property type="component" value="Chromosome"/>
</dbReference>
<comment type="catalytic activity">
    <reaction evidence="1 9">
        <text>Hydrolyzes single-stranded DNA or mismatched double-stranded DNA and polynucleotides, releasing free uracil.</text>
        <dbReference type="EC" id="3.2.2.27"/>
    </reaction>
</comment>
<keyword evidence="11" id="KW-0326">Glycosidase</keyword>
<sequence length="213" mass="23359">MFDLSRLGDWADLPFFKAELQEITHKVGTDFLPPAHLTFAALERCQPTKTKVAILGQDPYHTPGKADGLAFSIPDGFGGRLDSLGNIFTEIQQDTGQTRSKTSLLDWADQGVLLLNTALSVPPGKPKAHAKLGWSSLVKQVLERVNKTPRAFIFWGGPAATYASALDAHHLVLKSAHPSPLSAYRGFFGSRPFSKVNQWLIEQGQEPINWADP</sequence>
<dbReference type="EC" id="3.2.2.27" evidence="4 9"/>
<dbReference type="Pfam" id="PF03167">
    <property type="entry name" value="UDG"/>
    <property type="match status" value="1"/>
</dbReference>
<dbReference type="SUPFAM" id="SSF52141">
    <property type="entry name" value="Uracil-DNA glycosylase-like"/>
    <property type="match status" value="1"/>
</dbReference>
<dbReference type="NCBIfam" id="NF003588">
    <property type="entry name" value="PRK05254.1-1"/>
    <property type="match status" value="1"/>
</dbReference>
<evidence type="ECO:0000256" key="5">
    <source>
        <dbReference type="ARBA" id="ARBA00018429"/>
    </source>
</evidence>
<reference evidence="12" key="1">
    <citation type="submission" date="2024-04" db="EMBL/GenBank/DDBJ databases">
        <title>Phylogenomic analyses of a clade within the roseobacter group suggest taxonomic reassignments of species of the genera Aestuariivita, Citreicella, Loktanella, Nautella, Pelagibaca, Ruegeria, Thalassobius, Thiobacimonas and Tropicibacter, and the proposal o.</title>
        <authorList>
            <person name="Jeon C.O."/>
        </authorList>
    </citation>
    <scope>NUCLEOTIDE SEQUENCE [LARGE SCALE GENOMIC DNA]</scope>
    <source>
        <strain evidence="12">BS5-3</strain>
    </source>
</reference>
<name>A0ABZ2V0T2_9RHOB</name>
<keyword evidence="8 9" id="KW-0234">DNA repair</keyword>
<evidence type="ECO:0000259" key="10">
    <source>
        <dbReference type="SMART" id="SM00986"/>
    </source>
</evidence>
<comment type="similarity">
    <text evidence="3 9">Belongs to the uracil-DNA glycosylase (UDG) superfamily. UNG family.</text>
</comment>
<gene>
    <name evidence="9" type="primary">ung</name>
    <name evidence="11" type="ORF">AABB29_12600</name>
</gene>
<dbReference type="HAMAP" id="MF_00148">
    <property type="entry name" value="UDG"/>
    <property type="match status" value="1"/>
</dbReference>
<feature type="domain" description="Uracil-DNA glycosylase-like" evidence="10">
    <location>
        <begin position="43"/>
        <end position="200"/>
    </location>
</feature>
<protein>
    <recommendedName>
        <fullName evidence="5 9">Uracil-DNA glycosylase</fullName>
        <shortName evidence="9">UDG</shortName>
        <ecNumber evidence="4 9">3.2.2.27</ecNumber>
    </recommendedName>
</protein>
<keyword evidence="12" id="KW-1185">Reference proteome</keyword>